<dbReference type="Gene3D" id="2.160.10.10">
    <property type="entry name" value="Hexapeptide repeat proteins"/>
    <property type="match status" value="1"/>
</dbReference>
<organism evidence="7 8">
    <name type="scientific">Blastococcus xanthinilyticus</name>
    <dbReference type="NCBI Taxonomy" id="1564164"/>
    <lineage>
        <taxon>Bacteria</taxon>
        <taxon>Bacillati</taxon>
        <taxon>Actinomycetota</taxon>
        <taxon>Actinomycetes</taxon>
        <taxon>Geodermatophilales</taxon>
        <taxon>Geodermatophilaceae</taxon>
        <taxon>Blastococcus</taxon>
    </lineage>
</organism>
<dbReference type="SUPFAM" id="SSF51161">
    <property type="entry name" value="Trimeric LpxA-like enzymes"/>
    <property type="match status" value="1"/>
</dbReference>
<evidence type="ECO:0000256" key="3">
    <source>
        <dbReference type="ARBA" id="ARBA00022679"/>
    </source>
</evidence>
<evidence type="ECO:0000256" key="4">
    <source>
        <dbReference type="ARBA" id="ARBA00023098"/>
    </source>
</evidence>
<evidence type="ECO:0000256" key="1">
    <source>
        <dbReference type="ARBA" id="ARBA00022516"/>
    </source>
</evidence>
<sequence length="232" mass="24033">MGNLVHPTAIIGPGVELGADTVIGPYAVLTGPLRVGDRTWIGAHAVIGAPPEVRGHEHGLPWGGEPVSAGVEIGADTVLREFTTVHGGTYRATRIGSRCYVMNQVYVGHDGLVEDDATLSGNATLAGHVVLGAGVTLGMSCTVHQRRVVGPGAMVGMGSVVTRDVPPFAKAFGSPARVQGVNEVGMSRGGLGGDDIAALAERYGNEEPTTSWTPPEALRPAWEWWLARTSAG</sequence>
<dbReference type="InterPro" id="IPR029098">
    <property type="entry name" value="Acetyltransf_C"/>
</dbReference>
<keyword evidence="3 7" id="KW-0808">Transferase</keyword>
<name>A0A5S5CKF3_9ACTN</name>
<dbReference type="GO" id="GO:0009245">
    <property type="term" value="P:lipid A biosynthetic process"/>
    <property type="evidence" value="ECO:0007669"/>
    <property type="project" value="UniProtKB-KW"/>
</dbReference>
<protein>
    <submittedName>
        <fullName evidence="7">UDP-N-acetylglucosamine acyltransferase</fullName>
    </submittedName>
</protein>
<dbReference type="EMBL" id="VNHW01000028">
    <property type="protein sequence ID" value="TYP80681.1"/>
    <property type="molecule type" value="Genomic_DNA"/>
</dbReference>
<dbReference type="AlphaFoldDB" id="A0A5S5CKF3"/>
<keyword evidence="4" id="KW-0443">Lipid metabolism</keyword>
<dbReference type="PANTHER" id="PTHR43480:SF1">
    <property type="entry name" value="ACYL-[ACYL-CARRIER-PROTEIN]--UDP-N-ACETYLGLUCOSAMINE O-ACYLTRANSFERASE, MITOCHONDRIAL-RELATED"/>
    <property type="match status" value="1"/>
</dbReference>
<keyword evidence="8" id="KW-1185">Reference proteome</keyword>
<dbReference type="Proteomes" id="UP000322499">
    <property type="component" value="Unassembled WGS sequence"/>
</dbReference>
<proteinExistence type="predicted"/>
<dbReference type="GO" id="GO:0016020">
    <property type="term" value="C:membrane"/>
    <property type="evidence" value="ECO:0007669"/>
    <property type="project" value="GOC"/>
</dbReference>
<dbReference type="InterPro" id="IPR011004">
    <property type="entry name" value="Trimer_LpxA-like_sf"/>
</dbReference>
<dbReference type="GO" id="GO:0008780">
    <property type="term" value="F:acyl-[acyl-carrier-protein]-UDP-N-acetylglucosamine O-acyltransferase activity"/>
    <property type="evidence" value="ECO:0007669"/>
    <property type="project" value="InterPro"/>
</dbReference>
<comment type="caution">
    <text evidence="7">The sequence shown here is derived from an EMBL/GenBank/DDBJ whole genome shotgun (WGS) entry which is preliminary data.</text>
</comment>
<evidence type="ECO:0000256" key="2">
    <source>
        <dbReference type="ARBA" id="ARBA00022556"/>
    </source>
</evidence>
<evidence type="ECO:0000313" key="8">
    <source>
        <dbReference type="Proteomes" id="UP000322499"/>
    </source>
</evidence>
<dbReference type="InterPro" id="IPR010137">
    <property type="entry name" value="Lipid_A_LpxA"/>
</dbReference>
<keyword evidence="5 7" id="KW-0012">Acyltransferase</keyword>
<gene>
    <name evidence="7" type="ORF">BD833_1284</name>
</gene>
<dbReference type="Pfam" id="PF13720">
    <property type="entry name" value="Acetyltransf_11"/>
    <property type="match status" value="1"/>
</dbReference>
<feature type="domain" description="UDP N-acetylglucosamine O-acyltransferase C-terminal" evidence="6">
    <location>
        <begin position="164"/>
        <end position="203"/>
    </location>
</feature>
<accession>A0A5S5CKF3</accession>
<evidence type="ECO:0000313" key="7">
    <source>
        <dbReference type="EMBL" id="TYP80681.1"/>
    </source>
</evidence>
<evidence type="ECO:0000259" key="6">
    <source>
        <dbReference type="Pfam" id="PF13720"/>
    </source>
</evidence>
<keyword evidence="1" id="KW-0444">Lipid biosynthesis</keyword>
<keyword evidence="2" id="KW-0441">Lipid A biosynthesis</keyword>
<dbReference type="PANTHER" id="PTHR43480">
    <property type="entry name" value="ACYL-[ACYL-CARRIER-PROTEIN]--UDP-N-ACETYLGLUCOSAMINE O-ACYLTRANSFERASE"/>
    <property type="match status" value="1"/>
</dbReference>
<reference evidence="7 8" key="1">
    <citation type="submission" date="2019-07" db="EMBL/GenBank/DDBJ databases">
        <title>Genomic Encyclopedia of Archaeal and Bacterial Type Strains, Phase II (KMG-II): from individual species to whole genera.</title>
        <authorList>
            <person name="Goeker M."/>
        </authorList>
    </citation>
    <scope>NUCLEOTIDE SEQUENCE [LARGE SCALE GENOMIC DNA]</scope>
    <source>
        <strain evidence="7 8">DSM 46842</strain>
    </source>
</reference>
<evidence type="ECO:0000256" key="5">
    <source>
        <dbReference type="ARBA" id="ARBA00023315"/>
    </source>
</evidence>